<feature type="region of interest" description="Disordered" evidence="1">
    <location>
        <begin position="1"/>
        <end position="109"/>
    </location>
</feature>
<comment type="caution">
    <text evidence="5">The sequence shown here is derived from an EMBL/GenBank/DDBJ whole genome shotgun (WGS) entry which is preliminary data.</text>
</comment>
<evidence type="ECO:0000256" key="1">
    <source>
        <dbReference type="SAM" id="MobiDB-lite"/>
    </source>
</evidence>
<dbReference type="OrthoDB" id="6287725at2759"/>
<dbReference type="GO" id="GO:0030427">
    <property type="term" value="C:site of polarized growth"/>
    <property type="evidence" value="ECO:0007669"/>
    <property type="project" value="TreeGrafter"/>
</dbReference>
<dbReference type="PANTHER" id="PTHR12295:SF30">
    <property type="entry name" value="PROTEIN FURRY"/>
    <property type="match status" value="1"/>
</dbReference>
<dbReference type="EMBL" id="JADNYJ010000051">
    <property type="protein sequence ID" value="KAF8899821.1"/>
    <property type="molecule type" value="Genomic_DNA"/>
</dbReference>
<evidence type="ECO:0000259" key="2">
    <source>
        <dbReference type="Pfam" id="PF14222"/>
    </source>
</evidence>
<dbReference type="InterPro" id="IPR025614">
    <property type="entry name" value="Cell_morpho_N"/>
</dbReference>
<dbReference type="InterPro" id="IPR025481">
    <property type="entry name" value="Cell_Morphogen_C"/>
</dbReference>
<feature type="domain" description="Cell morphogenesis central region" evidence="4">
    <location>
        <begin position="1478"/>
        <end position="1637"/>
    </location>
</feature>
<feature type="compositionally biased region" description="Low complexity" evidence="1">
    <location>
        <begin position="166"/>
        <end position="178"/>
    </location>
</feature>
<name>A0A9P5NK35_GYMJU</name>
<feature type="compositionally biased region" description="Low complexity" evidence="1">
    <location>
        <begin position="70"/>
        <end position="81"/>
    </location>
</feature>
<dbReference type="GO" id="GO:0000902">
    <property type="term" value="P:cell morphogenesis"/>
    <property type="evidence" value="ECO:0007669"/>
    <property type="project" value="InterPro"/>
</dbReference>
<keyword evidence="6" id="KW-1185">Reference proteome</keyword>
<dbReference type="InterPro" id="IPR039867">
    <property type="entry name" value="Furry/Tao3/Mor2"/>
</dbReference>
<feature type="domain" description="Cell morphogenesis central region" evidence="4">
    <location>
        <begin position="1705"/>
        <end position="1883"/>
    </location>
</feature>
<protein>
    <submittedName>
        <fullName evidence="5">Cell morphogenesis N-terminal-domain-containing protein</fullName>
    </submittedName>
</protein>
<gene>
    <name evidence="5" type="ORF">CPB84DRAFT_1780072</name>
</gene>
<evidence type="ECO:0000313" key="6">
    <source>
        <dbReference type="Proteomes" id="UP000724874"/>
    </source>
</evidence>
<organism evidence="5 6">
    <name type="scientific">Gymnopilus junonius</name>
    <name type="common">Spectacular rustgill mushroom</name>
    <name type="synonym">Gymnopilus spectabilis subsp. junonius</name>
    <dbReference type="NCBI Taxonomy" id="109634"/>
    <lineage>
        <taxon>Eukaryota</taxon>
        <taxon>Fungi</taxon>
        <taxon>Dikarya</taxon>
        <taxon>Basidiomycota</taxon>
        <taxon>Agaricomycotina</taxon>
        <taxon>Agaricomycetes</taxon>
        <taxon>Agaricomycetidae</taxon>
        <taxon>Agaricales</taxon>
        <taxon>Agaricineae</taxon>
        <taxon>Hymenogastraceae</taxon>
        <taxon>Gymnopilus</taxon>
    </lineage>
</organism>
<proteinExistence type="predicted"/>
<dbReference type="SUPFAM" id="SSF48371">
    <property type="entry name" value="ARM repeat"/>
    <property type="match status" value="2"/>
</dbReference>
<evidence type="ECO:0000259" key="4">
    <source>
        <dbReference type="Pfam" id="PF14228"/>
    </source>
</evidence>
<dbReference type="InterPro" id="IPR029473">
    <property type="entry name" value="MOR2-PAG1_mid"/>
</dbReference>
<accession>A0A9P5NK35</accession>
<feature type="compositionally biased region" description="Polar residues" evidence="1">
    <location>
        <begin position="82"/>
        <end position="107"/>
    </location>
</feature>
<feature type="domain" description="Cell morphogenesis protein C-terminal" evidence="3">
    <location>
        <begin position="1922"/>
        <end position="2167"/>
    </location>
</feature>
<evidence type="ECO:0000313" key="5">
    <source>
        <dbReference type="EMBL" id="KAF8899821.1"/>
    </source>
</evidence>
<dbReference type="PANTHER" id="PTHR12295">
    <property type="entry name" value="FURRY-RELATED"/>
    <property type="match status" value="1"/>
</dbReference>
<feature type="compositionally biased region" description="Polar residues" evidence="1">
    <location>
        <begin position="150"/>
        <end position="165"/>
    </location>
</feature>
<evidence type="ECO:0000259" key="3">
    <source>
        <dbReference type="Pfam" id="PF14225"/>
    </source>
</evidence>
<dbReference type="Pfam" id="PF14225">
    <property type="entry name" value="MOR2-PAG1_C"/>
    <property type="match status" value="1"/>
</dbReference>
<dbReference type="Pfam" id="PF14222">
    <property type="entry name" value="MOR2-PAG1_N"/>
    <property type="match status" value="1"/>
</dbReference>
<dbReference type="GO" id="GO:0005938">
    <property type="term" value="C:cell cortex"/>
    <property type="evidence" value="ECO:0007669"/>
    <property type="project" value="TreeGrafter"/>
</dbReference>
<reference evidence="5" key="1">
    <citation type="submission" date="2020-11" db="EMBL/GenBank/DDBJ databases">
        <authorList>
            <consortium name="DOE Joint Genome Institute"/>
            <person name="Ahrendt S."/>
            <person name="Riley R."/>
            <person name="Andreopoulos W."/>
            <person name="LaButti K."/>
            <person name="Pangilinan J."/>
            <person name="Ruiz-duenas F.J."/>
            <person name="Barrasa J.M."/>
            <person name="Sanchez-Garcia M."/>
            <person name="Camarero S."/>
            <person name="Miyauchi S."/>
            <person name="Serrano A."/>
            <person name="Linde D."/>
            <person name="Babiker R."/>
            <person name="Drula E."/>
            <person name="Ayuso-Fernandez I."/>
            <person name="Pacheco R."/>
            <person name="Padilla G."/>
            <person name="Ferreira P."/>
            <person name="Barriuso J."/>
            <person name="Kellner H."/>
            <person name="Castanera R."/>
            <person name="Alfaro M."/>
            <person name="Ramirez L."/>
            <person name="Pisabarro A.G."/>
            <person name="Kuo A."/>
            <person name="Tritt A."/>
            <person name="Lipzen A."/>
            <person name="He G."/>
            <person name="Yan M."/>
            <person name="Ng V."/>
            <person name="Cullen D."/>
            <person name="Martin F."/>
            <person name="Rosso M.-N."/>
            <person name="Henrissat B."/>
            <person name="Hibbett D."/>
            <person name="Martinez A.T."/>
            <person name="Grigoriev I.V."/>
        </authorList>
    </citation>
    <scope>NUCLEOTIDE SEQUENCE</scope>
    <source>
        <strain evidence="5">AH 44721</strain>
    </source>
</reference>
<sequence length="2363" mass="264064">MSEGIQITIPDFDDDDLRSGPTPFGRSAFGFGGGGFGGSTPVLDSPGGVSTPISAFQSTERSYFSHSRGDSSASVDSAGSATTRYTSKPNAPFSHSAQPSVATTSHSFTKKPSFASIRNAFKSGKTNNNSDAPPMPSLEHSPYPILKNPFNRSTSSLNASNNRALATTPTSAASTTSYPRPPTPGSSFTTFGRAKSKGHGYSKSQHSHSGSIFHLSDAGSDHGPSFLPSPPPVPRVPSAYGIGNFHRDDTPIQDFEDDKVVMDPKTPSDFALHAVFIRFATSSEEKIESFLRQPLEQEPLLTKFLGEGVDSKFDETLHSLGIIAQKHAKKVIGSIMRWRRSQIENVTSDILRSHMSQSPGSNRLIRSHEIPNLLNERKSLAAIYIMCRALISVLQLLSKDALGDDLGYSLEETTFEQFKNPDRKALTLSANHRINSELYATLLGHLTNVRFISVTDRFLSELMPVANGQVPKDMATKYENLVKGLKHIQIKVWPPEAFEEGAEFMESLSKSYAHAHGHLKTAFAETLITLLHPIGKTAQAETNNPQWGKAIEAIFPKAREMMSKPRYWRVALCVAPQAYFLKHWQAFFESFVSKMKEKPYRMMVMNGLLRIVWTYLYRCRESQSTTMTKLQSVLKTNVLPADDNLEPLTYIIHFILSQYPDDGRELCLELMQEAAITTQQQKSGSIGNVLAPERTSIAFNAILLSLHNTEPGIKPTWPSSNDFSVLPPKSDYVSTSDYLPISNLKPGMQDFLNRCALALASIAVHCGNSVGRMSVFDDQWSYARFNPAFEESNNFLVRRHADGAVVAYPTQSWPHISLLNTCFQAWPRLLSPSLTISDTVDMLLQGVIHVEPLVAESARSALKRFMDDDANAAQVVSQFNLFLFSPNRVCHNSGFKLHIEYPPLLRLWVDIVDDWIRNITKRGIDAFPQADRILSKLTEVEAASLFLLSHDSPAIHAAGVRVIRLLGNLSPLLSSSASYTPSPLYITERLQGKRPGNSGLYGYDDLLDKTEQSRLDQWRKFKGEEVTLRIADSTNEKDRKLWRYVYPAILQDCLKYMGSTLAFLREAIVATVSRYHPYISYLGGLSLSNRLPPGLPARSPLDRDGSKLVLDNRGLIDQWHMWIKILCSTAVPPDSSRPALTKLGRDHSRAPSDVSFERERYMTTRGLFRHLTPFLDSEYTLFRDAAVLCISSFPANLSLLAGRQPYDDPRSKAQSFGLLASRQIHDDNRSRSGSTTMLSERNRRQERLHSAVAKIYKQPLSNILKFVRNTQAFLCATETRDNPSLHGLRRYFCGIVEKLFNELSTLKDSDRFIPSHMHLTLYRLCEDWCQVAMQKAVESRFRHDTSLLSHASVGALMALYLKAFYPPDQAASSPTDRFPPELMKPLSALNALDRLSAIMTSSHVPNRVKGKNTLRLLLTQNEANFDLVHEALRRAIVVTDKADSSNHQIFEVISDLVDGSSHPFTFAQIVCLGFTNIRHPLVTVRCQAFSMLEAIHRQHSGLLTMSTFEAAVGSMASATYIHAHRLISDFLSGEHPLQAISMLVQLGNWLPQLPGEAYDTNVILLLLQSLEFWIPNIKLLTDDGSVWTREGLSCLYHLTSLTLRYGQSHAEQILVLWSKVVEPPHEANSHATVRFLLEQAHKVGNTIFVTCASNIVASLCQTSIGREVFADLWSVIDPNHMLPTLEHKLHFPEAEDMKLWEDLDALFADQPRLSLGSAQFAWLFLSDVALQRYWEMKNQLPTLLHAIFTHLDHRIPFIRKRAHSFLFQLLRSWTPGYDELPDRSSSRSRSSVRESIAAFEEEVHNLYWMEENSSDEAVPKMKALCSRVIAFLEPLAPHLLTQWGSLALTWGTTCSIRPLAFRSLQLFRALMPRVKKTDLAMILGRLSNTVADNIQAFTSELFLTINAVANSSDLDKSLVPLAFWCACACLSTTVEDEFYQTINLLEILLTKVDLDDPATTEMLLSHLPAGWTGSAYLQPSLLRGLRSSVTSATTMKVLRTLAKVQDGQLIDPTEGRLRDLYTASLPWCLHAMDQQDNSMKEFAEDISLLASREKRLSIQKIMNSFAKGHFRTRDDFLRQSVASLREHYGAREWTEIVTLLLGLVLNQERWLRIHAMQVVKILFQHRETRNPVELLGSELLMPLLRLLETDLAPQALDVLEEPIAMSGGGPAAKHVLRMSMHIGPLLNGTDPESATTTVFGIPEESGWSVAQVDLLRETCQKNVMAVFDTCSVPTRPSRIEFEPEVEALASIKTPLADDLNGNVKNIHELTTFLNKDPAAKPNGSSIPTRRLEARVAAILAKSANPDSVTDTPQTPFLDVFNVGGINHIEDSDEYSDSDSDTDAFVFDSIRAPFRSAPNGIRHN</sequence>
<feature type="region of interest" description="Disordered" evidence="1">
    <location>
        <begin position="121"/>
        <end position="234"/>
    </location>
</feature>
<dbReference type="Proteomes" id="UP000724874">
    <property type="component" value="Unassembled WGS sequence"/>
</dbReference>
<dbReference type="InterPro" id="IPR016024">
    <property type="entry name" value="ARM-type_fold"/>
</dbReference>
<feature type="compositionally biased region" description="Polar residues" evidence="1">
    <location>
        <begin position="51"/>
        <end position="64"/>
    </location>
</feature>
<feature type="domain" description="Cell morphogenesis protein N-terminal" evidence="2">
    <location>
        <begin position="376"/>
        <end position="916"/>
    </location>
</feature>
<dbReference type="Pfam" id="PF14228">
    <property type="entry name" value="MOR2-PAG1_mid"/>
    <property type="match status" value="2"/>
</dbReference>